<dbReference type="InterPro" id="IPR004115">
    <property type="entry name" value="GAD-like_sf"/>
</dbReference>
<comment type="subunit">
    <text evidence="7">Homodimer.</text>
</comment>
<proteinExistence type="inferred from homology"/>
<protein>
    <recommendedName>
        <fullName evidence="7">Aspartate--tRNA(Asp/Asn) ligase</fullName>
        <ecNumber evidence="7">6.1.1.23</ecNumber>
    </recommendedName>
    <alternativeName>
        <fullName evidence="7">Aspartyl-tRNA synthetase</fullName>
        <shortName evidence="7">AspRS</shortName>
    </alternativeName>
    <alternativeName>
        <fullName evidence="7">Non-discriminating aspartyl-tRNA synthetase</fullName>
        <shortName evidence="7">ND-AspRS</shortName>
    </alternativeName>
</protein>
<comment type="caution">
    <text evidence="9">The sequence shown here is derived from an EMBL/GenBank/DDBJ whole genome shotgun (WGS) entry which is preliminary data.</text>
</comment>
<dbReference type="Gene3D" id="3.30.930.10">
    <property type="entry name" value="Bira Bifunctional Protein, Domain 2"/>
    <property type="match status" value="1"/>
</dbReference>
<keyword evidence="4 7" id="KW-0067">ATP-binding</keyword>
<accession>A0A1F8E902</accession>
<evidence type="ECO:0000313" key="10">
    <source>
        <dbReference type="Proteomes" id="UP000177594"/>
    </source>
</evidence>
<organism evidence="9 10">
    <name type="scientific">Candidatus Yanofskybacteria bacterium RIFCSPHIGHO2_01_FULL_39_8b</name>
    <dbReference type="NCBI Taxonomy" id="1802659"/>
    <lineage>
        <taxon>Bacteria</taxon>
        <taxon>Candidatus Yanofskyibacteriota</taxon>
    </lineage>
</organism>
<feature type="region of interest" description="Aspartate" evidence="7">
    <location>
        <begin position="212"/>
        <end position="215"/>
    </location>
</feature>
<dbReference type="InterPro" id="IPR006195">
    <property type="entry name" value="aa-tRNA-synth_II"/>
</dbReference>
<dbReference type="InterPro" id="IPR047089">
    <property type="entry name" value="Asp-tRNA-ligase_1_N"/>
</dbReference>
<dbReference type="GO" id="GO:0003676">
    <property type="term" value="F:nucleic acid binding"/>
    <property type="evidence" value="ECO:0007669"/>
    <property type="project" value="InterPro"/>
</dbReference>
<comment type="function">
    <text evidence="7">Aspartyl-tRNA synthetase with relaxed tRNA specificity since it is able to aspartylate not only its cognate tRNA(Asp) but also tRNA(Asn). Reaction proceeds in two steps: L-aspartate is first activated by ATP to form Asp-AMP and then transferred to the acceptor end of tRNA(Asp/Asn).</text>
</comment>
<comment type="caution">
    <text evidence="7">Lacks conserved residue(s) required for the propagation of feature annotation.</text>
</comment>
<dbReference type="NCBIfam" id="NF001750">
    <property type="entry name" value="PRK00476.1"/>
    <property type="match status" value="1"/>
</dbReference>
<feature type="binding site" evidence="7">
    <location>
        <begin position="234"/>
        <end position="236"/>
    </location>
    <ligand>
        <name>ATP</name>
        <dbReference type="ChEBI" id="CHEBI:30616"/>
    </ligand>
</feature>
<feature type="site" description="Important for tRNA non-discrimination" evidence="7">
    <location>
        <position position="31"/>
    </location>
</feature>
<name>A0A1F8E902_9BACT</name>
<comment type="similarity">
    <text evidence="1 7">Belongs to the class-II aminoacyl-tRNA synthetase family. Type 1 subfamily.</text>
</comment>
<evidence type="ECO:0000256" key="6">
    <source>
        <dbReference type="ARBA" id="ARBA00023146"/>
    </source>
</evidence>
<keyword evidence="7" id="KW-0963">Cytoplasm</keyword>
<evidence type="ECO:0000256" key="7">
    <source>
        <dbReference type="HAMAP-Rule" id="MF_00044"/>
    </source>
</evidence>
<feature type="binding site" evidence="7">
    <location>
        <position position="188"/>
    </location>
    <ligand>
        <name>L-aspartate</name>
        <dbReference type="ChEBI" id="CHEBI:29991"/>
    </ligand>
</feature>
<dbReference type="PRINTS" id="PR01042">
    <property type="entry name" value="TRNASYNTHASP"/>
</dbReference>
<feature type="binding site" evidence="7">
    <location>
        <position position="464"/>
    </location>
    <ligand>
        <name>L-aspartate</name>
        <dbReference type="ChEBI" id="CHEBI:29991"/>
    </ligand>
</feature>
<dbReference type="GO" id="GO:0050560">
    <property type="term" value="F:aspartate-tRNA(Asn) ligase activity"/>
    <property type="evidence" value="ECO:0007669"/>
    <property type="project" value="UniProtKB-EC"/>
</dbReference>
<evidence type="ECO:0000256" key="1">
    <source>
        <dbReference type="ARBA" id="ARBA00006303"/>
    </source>
</evidence>
<dbReference type="SUPFAM" id="SSF50249">
    <property type="entry name" value="Nucleic acid-binding proteins"/>
    <property type="match status" value="1"/>
</dbReference>
<dbReference type="Pfam" id="PF00152">
    <property type="entry name" value="tRNA-synt_2"/>
    <property type="match status" value="1"/>
</dbReference>
<dbReference type="Proteomes" id="UP000177594">
    <property type="component" value="Unassembled WGS sequence"/>
</dbReference>
<dbReference type="PANTHER" id="PTHR22594:SF5">
    <property type="entry name" value="ASPARTATE--TRNA LIGASE, MITOCHONDRIAL"/>
    <property type="match status" value="1"/>
</dbReference>
<gene>
    <name evidence="7" type="primary">aspS</name>
    <name evidence="9" type="ORF">A2817_01390</name>
</gene>
<dbReference type="GO" id="GO:0005737">
    <property type="term" value="C:cytoplasm"/>
    <property type="evidence" value="ECO:0007669"/>
    <property type="project" value="UniProtKB-SubCell"/>
</dbReference>
<evidence type="ECO:0000256" key="3">
    <source>
        <dbReference type="ARBA" id="ARBA00022741"/>
    </source>
</evidence>
<feature type="domain" description="Aminoacyl-transfer RNA synthetases class-II family profile" evidence="8">
    <location>
        <begin position="164"/>
        <end position="584"/>
    </location>
</feature>
<dbReference type="Pfam" id="PF02938">
    <property type="entry name" value="GAD"/>
    <property type="match status" value="1"/>
</dbReference>
<dbReference type="NCBIfam" id="TIGR00459">
    <property type="entry name" value="aspS_bact"/>
    <property type="match status" value="1"/>
</dbReference>
<dbReference type="CDD" id="cd04317">
    <property type="entry name" value="EcAspRS_like_N"/>
    <property type="match status" value="1"/>
</dbReference>
<dbReference type="CDD" id="cd00777">
    <property type="entry name" value="AspRS_core"/>
    <property type="match status" value="1"/>
</dbReference>
<keyword evidence="6 7" id="KW-0030">Aminoacyl-tRNA synthetase</keyword>
<reference evidence="9 10" key="1">
    <citation type="journal article" date="2016" name="Nat. Commun.">
        <title>Thousands of microbial genomes shed light on interconnected biogeochemical processes in an aquifer system.</title>
        <authorList>
            <person name="Anantharaman K."/>
            <person name="Brown C.T."/>
            <person name="Hug L.A."/>
            <person name="Sharon I."/>
            <person name="Castelle C.J."/>
            <person name="Probst A.J."/>
            <person name="Thomas B.C."/>
            <person name="Singh A."/>
            <person name="Wilkins M.J."/>
            <person name="Karaoz U."/>
            <person name="Brodie E.L."/>
            <person name="Williams K.H."/>
            <person name="Hubbard S.S."/>
            <person name="Banfield J.F."/>
        </authorList>
    </citation>
    <scope>NUCLEOTIDE SEQUENCE [LARGE SCALE GENOMIC DNA]</scope>
</reference>
<evidence type="ECO:0000259" key="8">
    <source>
        <dbReference type="PROSITE" id="PS50862"/>
    </source>
</evidence>
<evidence type="ECO:0000256" key="2">
    <source>
        <dbReference type="ARBA" id="ARBA00022598"/>
    </source>
</evidence>
<dbReference type="GO" id="GO:0005524">
    <property type="term" value="F:ATP binding"/>
    <property type="evidence" value="ECO:0007669"/>
    <property type="project" value="UniProtKB-UniRule"/>
</dbReference>
<dbReference type="Gene3D" id="3.30.1360.30">
    <property type="entry name" value="GAD-like domain"/>
    <property type="match status" value="1"/>
</dbReference>
<dbReference type="EC" id="6.1.1.23" evidence="7"/>
<dbReference type="InterPro" id="IPR012340">
    <property type="entry name" value="NA-bd_OB-fold"/>
</dbReference>
<evidence type="ECO:0000256" key="5">
    <source>
        <dbReference type="ARBA" id="ARBA00022917"/>
    </source>
</evidence>
<dbReference type="SUPFAM" id="SSF55681">
    <property type="entry name" value="Class II aaRS and biotin synthetases"/>
    <property type="match status" value="1"/>
</dbReference>
<dbReference type="InterPro" id="IPR004524">
    <property type="entry name" value="Asp-tRNA-ligase_1"/>
</dbReference>
<sequence>MFRTHTCGELTKKQEGKSVTLSGWVNSRRDHGGVIFIDVRDRYGMTQVTFDPKHSETAWKTADRVRDEFVIKITGKVILRTEDMINPRLKTGEIEITAQDVEILNSSKTPPFQVSYIPGEEAGDAQVDQSKNVNEDLRLKYRFLDIRRRRMLENLEFRHKVIFFMRTWMTENNFIEVETPILTASSPEGARDFLVPSRLHPGKFYALPQAPQQYKQLLMVGGIDRYFQIAPCMRDEDARADRSPGEFYQLDVETSFMTQDEFFTLMEPLFHELAKKFSNKEVMFKKFPRIPYKESMLKYGSDKPDLRIPMEIQDITDIVKGCGFAVFAKVVEQKGVVRALKVPGGAKLSRTEIEKMTEEVKSLGAKGLAYIIVEEQGKHRSPIVKFLGDDLVETIIKEVKAKKGDVIFFGADKPKIVEASLGATRINIAKKLGIVDTTKLAFCWIVDFPMYEFNEEERKIDFMHNPFSMPQGAMKDLEEKDPLDILAYQYDIVCNGIELSSGAVRNNVPEIMYKAFEIGGYKKEEVDAKFGAMIDAFKFGAPPHCGFAPGIERTIMILRDESNIREITAFPKNGRAEDVMMGAPREVSARQLKESHIKLDVLK</sequence>
<feature type="binding site" evidence="7">
    <location>
        <position position="498"/>
    </location>
    <ligand>
        <name>ATP</name>
        <dbReference type="ChEBI" id="CHEBI:30616"/>
    </ligand>
</feature>
<dbReference type="AlphaFoldDB" id="A0A1F8E902"/>
<keyword evidence="3 7" id="KW-0547">Nucleotide-binding</keyword>
<dbReference type="Gene3D" id="2.40.50.140">
    <property type="entry name" value="Nucleic acid-binding proteins"/>
    <property type="match status" value="1"/>
</dbReference>
<dbReference type="InterPro" id="IPR045864">
    <property type="entry name" value="aa-tRNA-synth_II/BPL/LPL"/>
</dbReference>
<feature type="binding site" evidence="7">
    <location>
        <position position="505"/>
    </location>
    <ligand>
        <name>L-aspartate</name>
        <dbReference type="ChEBI" id="CHEBI:29991"/>
    </ligand>
</feature>
<keyword evidence="2 7" id="KW-0436">Ligase</keyword>
<dbReference type="PROSITE" id="PS50862">
    <property type="entry name" value="AA_TRNA_LIGASE_II"/>
    <property type="match status" value="1"/>
</dbReference>
<comment type="subcellular location">
    <subcellularLocation>
        <location evidence="7">Cytoplasm</location>
    </subcellularLocation>
</comment>
<dbReference type="Pfam" id="PF01336">
    <property type="entry name" value="tRNA_anti-codon"/>
    <property type="match status" value="1"/>
</dbReference>
<dbReference type="InterPro" id="IPR004364">
    <property type="entry name" value="Aa-tRNA-synt_II"/>
</dbReference>
<comment type="catalytic activity">
    <reaction evidence="7">
        <text>tRNA(Asx) + L-aspartate + ATP = L-aspartyl-tRNA(Asx) + AMP + diphosphate</text>
        <dbReference type="Rhea" id="RHEA:18349"/>
        <dbReference type="Rhea" id="RHEA-COMP:9710"/>
        <dbReference type="Rhea" id="RHEA-COMP:9711"/>
        <dbReference type="ChEBI" id="CHEBI:29991"/>
        <dbReference type="ChEBI" id="CHEBI:30616"/>
        <dbReference type="ChEBI" id="CHEBI:33019"/>
        <dbReference type="ChEBI" id="CHEBI:78442"/>
        <dbReference type="ChEBI" id="CHEBI:78516"/>
        <dbReference type="ChEBI" id="CHEBI:456215"/>
        <dbReference type="EC" id="6.1.1.23"/>
    </reaction>
</comment>
<evidence type="ECO:0000313" key="9">
    <source>
        <dbReference type="EMBL" id="OGM97210.1"/>
    </source>
</evidence>
<dbReference type="EMBL" id="MGIZ01000057">
    <property type="protein sequence ID" value="OGM97210.1"/>
    <property type="molecule type" value="Genomic_DNA"/>
</dbReference>
<keyword evidence="5 7" id="KW-0648">Protein biosynthesis</keyword>
<evidence type="ECO:0000256" key="4">
    <source>
        <dbReference type="ARBA" id="ARBA00022840"/>
    </source>
</evidence>
<dbReference type="PANTHER" id="PTHR22594">
    <property type="entry name" value="ASPARTYL/LYSYL-TRNA SYNTHETASE"/>
    <property type="match status" value="1"/>
</dbReference>
<dbReference type="HAMAP" id="MF_00044">
    <property type="entry name" value="Asp_tRNA_synth_type1"/>
    <property type="match status" value="1"/>
</dbReference>
<dbReference type="GO" id="GO:0004815">
    <property type="term" value="F:aspartate-tRNA ligase activity"/>
    <property type="evidence" value="ECO:0007669"/>
    <property type="project" value="UniProtKB-UniRule"/>
</dbReference>
<dbReference type="InterPro" id="IPR002312">
    <property type="entry name" value="Asp/Asn-tRNA-synth_IIb"/>
</dbReference>
<dbReference type="SUPFAM" id="SSF55261">
    <property type="entry name" value="GAD domain-like"/>
    <property type="match status" value="1"/>
</dbReference>
<feature type="binding site" evidence="7">
    <location>
        <begin position="550"/>
        <end position="553"/>
    </location>
    <ligand>
        <name>ATP</name>
        <dbReference type="ChEBI" id="CHEBI:30616"/>
    </ligand>
</feature>
<dbReference type="InterPro" id="IPR047090">
    <property type="entry name" value="AspRS_core"/>
</dbReference>
<dbReference type="InterPro" id="IPR029351">
    <property type="entry name" value="GAD_dom"/>
</dbReference>
<dbReference type="InterPro" id="IPR004365">
    <property type="entry name" value="NA-bd_OB_tRNA"/>
</dbReference>
<feature type="binding site" evidence="7">
    <location>
        <position position="234"/>
    </location>
    <ligand>
        <name>L-aspartate</name>
        <dbReference type="ChEBI" id="CHEBI:29991"/>
    </ligand>
</feature>
<dbReference type="GO" id="GO:0006422">
    <property type="term" value="P:aspartyl-tRNA aminoacylation"/>
    <property type="evidence" value="ECO:0007669"/>
    <property type="project" value="UniProtKB-UniRule"/>
</dbReference>